<organism evidence="1 2">
    <name type="scientific">Mucuna pruriens</name>
    <name type="common">Velvet bean</name>
    <name type="synonym">Dolichos pruriens</name>
    <dbReference type="NCBI Taxonomy" id="157652"/>
    <lineage>
        <taxon>Eukaryota</taxon>
        <taxon>Viridiplantae</taxon>
        <taxon>Streptophyta</taxon>
        <taxon>Embryophyta</taxon>
        <taxon>Tracheophyta</taxon>
        <taxon>Spermatophyta</taxon>
        <taxon>Magnoliopsida</taxon>
        <taxon>eudicotyledons</taxon>
        <taxon>Gunneridae</taxon>
        <taxon>Pentapetalae</taxon>
        <taxon>rosids</taxon>
        <taxon>fabids</taxon>
        <taxon>Fabales</taxon>
        <taxon>Fabaceae</taxon>
        <taxon>Papilionoideae</taxon>
        <taxon>50 kb inversion clade</taxon>
        <taxon>NPAAA clade</taxon>
        <taxon>indigoferoid/millettioid clade</taxon>
        <taxon>Phaseoleae</taxon>
        <taxon>Mucuna</taxon>
    </lineage>
</organism>
<sequence>VYHMHPKASSPSIKELAIQKNRTSKRMKSSKQGDYLLSVKRENIHKAMKNEGHAINKPPLFKGQNYDYWK</sequence>
<feature type="non-terminal residue" evidence="1">
    <location>
        <position position="1"/>
    </location>
</feature>
<evidence type="ECO:0000313" key="1">
    <source>
        <dbReference type="EMBL" id="RDX88103.1"/>
    </source>
</evidence>
<gene>
    <name evidence="1" type="ORF">CR513_30359</name>
</gene>
<dbReference type="EMBL" id="QJKJ01006054">
    <property type="protein sequence ID" value="RDX88103.1"/>
    <property type="molecule type" value="Genomic_DNA"/>
</dbReference>
<protein>
    <submittedName>
        <fullName evidence="1">Uncharacterized protein</fullName>
    </submittedName>
</protein>
<dbReference type="Proteomes" id="UP000257109">
    <property type="component" value="Unassembled WGS sequence"/>
</dbReference>
<keyword evidence="2" id="KW-1185">Reference proteome</keyword>
<proteinExistence type="predicted"/>
<reference evidence="1" key="1">
    <citation type="submission" date="2018-05" db="EMBL/GenBank/DDBJ databases">
        <title>Draft genome of Mucuna pruriens seed.</title>
        <authorList>
            <person name="Nnadi N.E."/>
            <person name="Vos R."/>
            <person name="Hasami M.H."/>
            <person name="Devisetty U.K."/>
            <person name="Aguiy J.C."/>
        </authorList>
    </citation>
    <scope>NUCLEOTIDE SEQUENCE [LARGE SCALE GENOMIC DNA]</scope>
    <source>
        <strain evidence="1">JCA_2017</strain>
    </source>
</reference>
<comment type="caution">
    <text evidence="1">The sequence shown here is derived from an EMBL/GenBank/DDBJ whole genome shotgun (WGS) entry which is preliminary data.</text>
</comment>
<evidence type="ECO:0000313" key="2">
    <source>
        <dbReference type="Proteomes" id="UP000257109"/>
    </source>
</evidence>
<name>A0A371GCM4_MUCPR</name>
<dbReference type="AlphaFoldDB" id="A0A371GCM4"/>
<accession>A0A371GCM4</accession>